<accession>A0ABQ9FIG6</accession>
<dbReference type="Proteomes" id="UP001217089">
    <property type="component" value="Unassembled WGS sequence"/>
</dbReference>
<evidence type="ECO:0000313" key="1">
    <source>
        <dbReference type="EMBL" id="KAJ8317077.1"/>
    </source>
</evidence>
<protein>
    <submittedName>
        <fullName evidence="1">Uncharacterized protein</fullName>
    </submittedName>
</protein>
<proteinExistence type="predicted"/>
<organism evidence="1 2">
    <name type="scientific">Tegillarca granosa</name>
    <name type="common">Malaysian cockle</name>
    <name type="synonym">Anadara granosa</name>
    <dbReference type="NCBI Taxonomy" id="220873"/>
    <lineage>
        <taxon>Eukaryota</taxon>
        <taxon>Metazoa</taxon>
        <taxon>Spiralia</taxon>
        <taxon>Lophotrochozoa</taxon>
        <taxon>Mollusca</taxon>
        <taxon>Bivalvia</taxon>
        <taxon>Autobranchia</taxon>
        <taxon>Pteriomorphia</taxon>
        <taxon>Arcoida</taxon>
        <taxon>Arcoidea</taxon>
        <taxon>Arcidae</taxon>
        <taxon>Tegillarca</taxon>
    </lineage>
</organism>
<name>A0ABQ9FIG6_TEGGR</name>
<evidence type="ECO:0000313" key="2">
    <source>
        <dbReference type="Proteomes" id="UP001217089"/>
    </source>
</evidence>
<keyword evidence="2" id="KW-1185">Reference proteome</keyword>
<gene>
    <name evidence="1" type="ORF">KUTeg_004981</name>
</gene>
<sequence length="152" mass="17832">MSEFTICSPLVYTQPIIRIHLLIMCLFSDELDVVSYFHDSNKYLRLLLETYVFGYKISHSIIIAFPVRFIIIFNTQFQNNYVLKVVSAGNREILTEAIIDCTNLDKQLICVLNKLKLTWKNSKLQFVLFCLAWKNKGNCQFLCPKIKQLVHY</sequence>
<comment type="caution">
    <text evidence="1">The sequence shown here is derived from an EMBL/GenBank/DDBJ whole genome shotgun (WGS) entry which is preliminary data.</text>
</comment>
<dbReference type="EMBL" id="JARBDR010000246">
    <property type="protein sequence ID" value="KAJ8317077.1"/>
    <property type="molecule type" value="Genomic_DNA"/>
</dbReference>
<reference evidence="1 2" key="1">
    <citation type="submission" date="2022-12" db="EMBL/GenBank/DDBJ databases">
        <title>Chromosome-level genome of Tegillarca granosa.</title>
        <authorList>
            <person name="Kim J."/>
        </authorList>
    </citation>
    <scope>NUCLEOTIDE SEQUENCE [LARGE SCALE GENOMIC DNA]</scope>
    <source>
        <strain evidence="1">Teg-2019</strain>
        <tissue evidence="1">Adductor muscle</tissue>
    </source>
</reference>